<dbReference type="KEGG" id="pgri:PgNI_00107"/>
<organism evidence="1 2">
    <name type="scientific">Pyricularia grisea</name>
    <name type="common">Crabgrass-specific blast fungus</name>
    <name type="synonym">Magnaporthe grisea</name>
    <dbReference type="NCBI Taxonomy" id="148305"/>
    <lineage>
        <taxon>Eukaryota</taxon>
        <taxon>Fungi</taxon>
        <taxon>Dikarya</taxon>
        <taxon>Ascomycota</taxon>
        <taxon>Pezizomycotina</taxon>
        <taxon>Sordariomycetes</taxon>
        <taxon>Sordariomycetidae</taxon>
        <taxon>Magnaporthales</taxon>
        <taxon>Pyriculariaceae</taxon>
        <taxon>Pyricularia</taxon>
    </lineage>
</organism>
<keyword evidence="1" id="KW-1185">Reference proteome</keyword>
<dbReference type="GeneID" id="41955105"/>
<reference evidence="2" key="1">
    <citation type="journal article" date="2019" name="Mol. Biol. Evol.">
        <title>Blast fungal genomes show frequent chromosomal changes, gene gains and losses, and effector gene turnover.</title>
        <authorList>
            <person name="Gomez Luciano L.B."/>
            <person name="Jason Tsai I."/>
            <person name="Chuma I."/>
            <person name="Tosa Y."/>
            <person name="Chen Y.H."/>
            <person name="Li J.Y."/>
            <person name="Li M.Y."/>
            <person name="Jade Lu M.Y."/>
            <person name="Nakayashiki H."/>
            <person name="Li W.H."/>
        </authorList>
    </citation>
    <scope>NUCLEOTIDE SEQUENCE</scope>
    <source>
        <strain evidence="2">NI907</strain>
    </source>
</reference>
<protein>
    <submittedName>
        <fullName evidence="2">Uncharacterized protein</fullName>
    </submittedName>
</protein>
<reference evidence="2" key="2">
    <citation type="submission" date="2019-10" db="EMBL/GenBank/DDBJ databases">
        <authorList>
            <consortium name="NCBI Genome Project"/>
        </authorList>
    </citation>
    <scope>NUCLEOTIDE SEQUENCE</scope>
    <source>
        <strain evidence="2">NI907</strain>
    </source>
</reference>
<reference evidence="2" key="3">
    <citation type="submission" date="2025-08" db="UniProtKB">
        <authorList>
            <consortium name="RefSeq"/>
        </authorList>
    </citation>
    <scope>IDENTIFICATION</scope>
    <source>
        <strain evidence="2">NI907</strain>
    </source>
</reference>
<dbReference type="AlphaFoldDB" id="A0A6P8BJM4"/>
<evidence type="ECO:0000313" key="1">
    <source>
        <dbReference type="Proteomes" id="UP000515153"/>
    </source>
</evidence>
<accession>A0A6P8BJM4</accession>
<dbReference type="RefSeq" id="XP_030987306.1">
    <property type="nucleotide sequence ID" value="XM_031120191.1"/>
</dbReference>
<dbReference type="Proteomes" id="UP000515153">
    <property type="component" value="Unplaced"/>
</dbReference>
<evidence type="ECO:0000313" key="2">
    <source>
        <dbReference type="RefSeq" id="XP_030987306.1"/>
    </source>
</evidence>
<sequence>KFPQTDRFSPGFTICINQVALCSTWRGSRPAAKLYWSSVIGLKVDTTAR</sequence>
<gene>
    <name evidence="2" type="ORF">PgNI_00107</name>
</gene>
<feature type="non-terminal residue" evidence="2">
    <location>
        <position position="1"/>
    </location>
</feature>
<proteinExistence type="predicted"/>
<name>A0A6P8BJM4_PYRGI</name>